<gene>
    <name evidence="2" type="ORF">ACFPJA_10445</name>
</gene>
<feature type="compositionally biased region" description="Basic and acidic residues" evidence="1">
    <location>
        <begin position="105"/>
        <end position="118"/>
    </location>
</feature>
<keyword evidence="3" id="KW-1185">Reference proteome</keyword>
<proteinExistence type="predicted"/>
<dbReference type="AlphaFoldDB" id="A0ABD5QS92"/>
<dbReference type="RefSeq" id="WP_122105951.1">
    <property type="nucleotide sequence ID" value="NZ_JBHSKV010000014.1"/>
</dbReference>
<feature type="region of interest" description="Disordered" evidence="1">
    <location>
        <begin position="142"/>
        <end position="178"/>
    </location>
</feature>
<dbReference type="EMBL" id="JBHSKV010000014">
    <property type="protein sequence ID" value="MFC5135132.1"/>
    <property type="molecule type" value="Genomic_DNA"/>
</dbReference>
<protein>
    <submittedName>
        <fullName evidence="2">Uncharacterized protein</fullName>
    </submittedName>
</protein>
<evidence type="ECO:0000256" key="1">
    <source>
        <dbReference type="SAM" id="MobiDB-lite"/>
    </source>
</evidence>
<accession>A0ABD5QS92</accession>
<reference evidence="2 3" key="1">
    <citation type="journal article" date="2019" name="Int. J. Syst. Evol. Microbiol.">
        <title>The Global Catalogue of Microorganisms (GCM) 10K type strain sequencing project: providing services to taxonomists for standard genome sequencing and annotation.</title>
        <authorList>
            <consortium name="The Broad Institute Genomics Platform"/>
            <consortium name="The Broad Institute Genome Sequencing Center for Infectious Disease"/>
            <person name="Wu L."/>
            <person name="Ma J."/>
        </authorList>
    </citation>
    <scope>NUCLEOTIDE SEQUENCE [LARGE SCALE GENOMIC DNA]</scope>
    <source>
        <strain evidence="2 3">CGMCC 1.16026</strain>
    </source>
</reference>
<comment type="caution">
    <text evidence="2">The sequence shown here is derived from an EMBL/GenBank/DDBJ whole genome shotgun (WGS) entry which is preliminary data.</text>
</comment>
<name>A0ABD5QS92_9EURY</name>
<dbReference type="Proteomes" id="UP001596145">
    <property type="component" value="Unassembled WGS sequence"/>
</dbReference>
<feature type="region of interest" description="Disordered" evidence="1">
    <location>
        <begin position="276"/>
        <end position="297"/>
    </location>
</feature>
<evidence type="ECO:0000313" key="2">
    <source>
        <dbReference type="EMBL" id="MFC5135132.1"/>
    </source>
</evidence>
<sequence length="297" mass="31298">MSDPLGDAARRRLTEAATSRLAAQGYDVSRPGTRAEPPALVTRGGETLGIEPLTESDATPTTVVSRLGHAIDRDRRALFVVADVEVASAVRSVLTDPPLVVDESDGHRTFHSGPDRIPVDTGEIPGSTGGYACVRVDGSIGRGTGSDADPTFRWRETDTPSGPVPSVDGVDAAASEPDGRPIVPRLVCEADDRVVAVLAGTGSLRTPPAPAFPYVYRRDPADKRFRVRRGDDGTVVETVSGFAAMRAAGFVPVPMPLVPEHVLGPDVEGEWDLVVEGADRGPVEGTDPGSDHDEARR</sequence>
<feature type="region of interest" description="Disordered" evidence="1">
    <location>
        <begin position="105"/>
        <end position="124"/>
    </location>
</feature>
<evidence type="ECO:0000313" key="3">
    <source>
        <dbReference type="Proteomes" id="UP001596145"/>
    </source>
</evidence>
<organism evidence="2 3">
    <name type="scientific">Halorubrum glutamatedens</name>
    <dbReference type="NCBI Taxonomy" id="2707018"/>
    <lineage>
        <taxon>Archaea</taxon>
        <taxon>Methanobacteriati</taxon>
        <taxon>Methanobacteriota</taxon>
        <taxon>Stenosarchaea group</taxon>
        <taxon>Halobacteria</taxon>
        <taxon>Halobacteriales</taxon>
        <taxon>Haloferacaceae</taxon>
        <taxon>Halorubrum</taxon>
    </lineage>
</organism>
<feature type="region of interest" description="Disordered" evidence="1">
    <location>
        <begin position="19"/>
        <end position="45"/>
    </location>
</feature>